<gene>
    <name evidence="2" type="ORF">IT774_04385</name>
</gene>
<keyword evidence="3" id="KW-1185">Reference proteome</keyword>
<dbReference type="InterPro" id="IPR009003">
    <property type="entry name" value="Peptidase_S1_PA"/>
</dbReference>
<organism evidence="2 3">
    <name type="scientific">Salinimonas marina</name>
    <dbReference type="NCBI Taxonomy" id="2785918"/>
    <lineage>
        <taxon>Bacteria</taxon>
        <taxon>Pseudomonadati</taxon>
        <taxon>Pseudomonadota</taxon>
        <taxon>Gammaproteobacteria</taxon>
        <taxon>Alteromonadales</taxon>
        <taxon>Alteromonadaceae</taxon>
        <taxon>Alteromonas/Salinimonas group</taxon>
        <taxon>Salinimonas</taxon>
    </lineage>
</organism>
<sequence length="256" mass="27645">MFFKVLSVLAVSLLLMRPPVFAADLPEQVKKIKPAIVGVGRVAPLATVSHQLTGTGFVIGDGQYVVTNDHVANAKVPKDLKYRRAIFYGQGRRGKIIEVLEVYEDPEHDLAILKIAEKLPAVTLAATTQIDDGKTVATTGYPMGGILGLYAATHQGIIAAFTPSITAAKNSQQISERFLQGLRNRFMVYQLDIVAYPGNSGSPVYLAETGEVFAVINKVFVKQTKESAISNPSGITYAIPVEHVYALAKKHNIPLG</sequence>
<dbReference type="PANTHER" id="PTHR43019:SF23">
    <property type="entry name" value="PROTEASE DO-LIKE 5, CHLOROPLASTIC"/>
    <property type="match status" value="1"/>
</dbReference>
<dbReference type="Proteomes" id="UP000595095">
    <property type="component" value="Chromosome"/>
</dbReference>
<name>A0A7S9DYX4_9ALTE</name>
<proteinExistence type="predicted"/>
<dbReference type="RefSeq" id="WP_195811511.1">
    <property type="nucleotide sequence ID" value="NZ_CP064795.1"/>
</dbReference>
<keyword evidence="1" id="KW-0732">Signal</keyword>
<dbReference type="AlphaFoldDB" id="A0A7S9DYX4"/>
<feature type="chain" id="PRO_5032430292" evidence="1">
    <location>
        <begin position="23"/>
        <end position="256"/>
    </location>
</feature>
<dbReference type="EMBL" id="CP064795">
    <property type="protein sequence ID" value="QPG06435.1"/>
    <property type="molecule type" value="Genomic_DNA"/>
</dbReference>
<reference evidence="2 3" key="1">
    <citation type="submission" date="2020-11" db="EMBL/GenBank/DDBJ databases">
        <title>Complete genome sequence for Salinimonas sp. strain G2-b.</title>
        <authorList>
            <person name="Park S.-J."/>
        </authorList>
    </citation>
    <scope>NUCLEOTIDE SEQUENCE [LARGE SCALE GENOMIC DNA]</scope>
    <source>
        <strain evidence="2 3">G2-b</strain>
    </source>
</reference>
<dbReference type="PANTHER" id="PTHR43019">
    <property type="entry name" value="SERINE ENDOPROTEASE DEGS"/>
    <property type="match status" value="1"/>
</dbReference>
<dbReference type="InterPro" id="IPR043504">
    <property type="entry name" value="Peptidase_S1_PA_chymotrypsin"/>
</dbReference>
<evidence type="ECO:0000256" key="1">
    <source>
        <dbReference type="SAM" id="SignalP"/>
    </source>
</evidence>
<dbReference type="Gene3D" id="2.40.10.10">
    <property type="entry name" value="Trypsin-like serine proteases"/>
    <property type="match status" value="2"/>
</dbReference>
<dbReference type="Pfam" id="PF13365">
    <property type="entry name" value="Trypsin_2"/>
    <property type="match status" value="1"/>
</dbReference>
<accession>A0A7S9DYX4</accession>
<dbReference type="SUPFAM" id="SSF50494">
    <property type="entry name" value="Trypsin-like serine proteases"/>
    <property type="match status" value="1"/>
</dbReference>
<dbReference type="KEGG" id="smaa:IT774_04385"/>
<evidence type="ECO:0000313" key="2">
    <source>
        <dbReference type="EMBL" id="QPG06435.1"/>
    </source>
</evidence>
<evidence type="ECO:0000313" key="3">
    <source>
        <dbReference type="Proteomes" id="UP000595095"/>
    </source>
</evidence>
<feature type="signal peptide" evidence="1">
    <location>
        <begin position="1"/>
        <end position="22"/>
    </location>
</feature>
<protein>
    <submittedName>
        <fullName evidence="2">Trypsin-like peptidase domain-containing protein</fullName>
    </submittedName>
</protein>